<reference evidence="1" key="1">
    <citation type="submission" date="2020-05" db="EMBL/GenBank/DDBJ databases">
        <authorList>
            <person name="Chiriac C."/>
            <person name="Salcher M."/>
            <person name="Ghai R."/>
            <person name="Kavagutti S V."/>
        </authorList>
    </citation>
    <scope>NUCLEOTIDE SEQUENCE</scope>
</reference>
<gene>
    <name evidence="1" type="ORF">UFOVP218_149</name>
</gene>
<evidence type="ECO:0000313" key="1">
    <source>
        <dbReference type="EMBL" id="CAB5218782.1"/>
    </source>
</evidence>
<dbReference type="EMBL" id="LR798261">
    <property type="protein sequence ID" value="CAB5218782.1"/>
    <property type="molecule type" value="Genomic_DNA"/>
</dbReference>
<organism evidence="1">
    <name type="scientific">uncultured Caudovirales phage</name>
    <dbReference type="NCBI Taxonomy" id="2100421"/>
    <lineage>
        <taxon>Viruses</taxon>
        <taxon>Duplodnaviria</taxon>
        <taxon>Heunggongvirae</taxon>
        <taxon>Uroviricota</taxon>
        <taxon>Caudoviricetes</taxon>
        <taxon>Peduoviridae</taxon>
        <taxon>Maltschvirus</taxon>
        <taxon>Maltschvirus maltsch</taxon>
    </lineage>
</organism>
<sequence length="121" mass="13571">MEFNMAHFAHITNGVVDNVIVIDAETLATGHWGNPSEWIQTSYNTRGGVHTQGSTPLHKNYAGIGYTWDGTGFAPPQPYPSWTKNTNTYLWEAPTPMPVIEGKMFTWNEETTAWVEVTQRA</sequence>
<proteinExistence type="predicted"/>
<name>A0A6J7WQ00_9CAUD</name>
<protein>
    <submittedName>
        <fullName evidence="1">Uncharacterized protein</fullName>
    </submittedName>
</protein>
<accession>A0A6J7WQ00</accession>